<dbReference type="Gene3D" id="3.30.559.10">
    <property type="entry name" value="Chloramphenicol acetyltransferase-like domain"/>
    <property type="match status" value="2"/>
</dbReference>
<reference evidence="1" key="1">
    <citation type="submission" date="2023-03" db="EMBL/GenBank/DDBJ databases">
        <title>Massive genome expansion in bonnet fungi (Mycena s.s.) driven by repeated elements and novel gene families across ecological guilds.</title>
        <authorList>
            <consortium name="Lawrence Berkeley National Laboratory"/>
            <person name="Harder C.B."/>
            <person name="Miyauchi S."/>
            <person name="Viragh M."/>
            <person name="Kuo A."/>
            <person name="Thoen E."/>
            <person name="Andreopoulos B."/>
            <person name="Lu D."/>
            <person name="Skrede I."/>
            <person name="Drula E."/>
            <person name="Henrissat B."/>
            <person name="Morin E."/>
            <person name="Kohler A."/>
            <person name="Barry K."/>
            <person name="LaButti K."/>
            <person name="Morin E."/>
            <person name="Salamov A."/>
            <person name="Lipzen A."/>
            <person name="Mereny Z."/>
            <person name="Hegedus B."/>
            <person name="Baldrian P."/>
            <person name="Stursova M."/>
            <person name="Weitz H."/>
            <person name="Taylor A."/>
            <person name="Grigoriev I.V."/>
            <person name="Nagy L.G."/>
            <person name="Martin F."/>
            <person name="Kauserud H."/>
        </authorList>
    </citation>
    <scope>NUCLEOTIDE SEQUENCE</scope>
    <source>
        <strain evidence="1">CBHHK002</strain>
    </source>
</reference>
<dbReference type="InterPro" id="IPR023213">
    <property type="entry name" value="CAT-like_dom_sf"/>
</dbReference>
<name>A0AAD7AH29_9AGAR</name>
<accession>A0AAD7AH29</accession>
<evidence type="ECO:0000313" key="1">
    <source>
        <dbReference type="EMBL" id="KAJ7358470.1"/>
    </source>
</evidence>
<sequence>MSMTFPGPLDKDELIAAYEETLRAFPHATGRLRRKGNDWTVSSISDLTMKLGPSTRGVPLTFATTSEPWNHYHYPAEYPVHLMGTVAIDLTRTFDTAYDEPMLRCKVTYCPTSNETIIAWSSSHIIAFIYHFHHIWSQAYQGKKPLFGPPTYEKYRTTPADEHVDNPDTAGFLANHLLHLKTLYPIEEWVRKATAALASTVEVDLLFTAHQIQQLRLVADFSSASGATSAQDALSAYLITTLNRVLDVPITRVSSMLEYRGVRNPPSLPPSAWCIPGLHAVGNAIFHAHTPPQGLTPTEAASIGTVARTIRASITAAREYAHIKRVVAVSEPIWRRQSKEALEHQFWPGEGEGRFVFNGMPKADWSASHFGYGADKARAVMYGSFAGYASIFKALPVKQADGTWATDPKVNVNDPDTNGRKANAAAKNPNDGALRLFVRVPTAMRDAFLAAVAGDLMSRRIWAFHRRLLGL</sequence>
<proteinExistence type="predicted"/>
<dbReference type="Proteomes" id="UP001218218">
    <property type="component" value="Unassembled WGS sequence"/>
</dbReference>
<evidence type="ECO:0000313" key="2">
    <source>
        <dbReference type="Proteomes" id="UP001218218"/>
    </source>
</evidence>
<dbReference type="EMBL" id="JARIHO010000007">
    <property type="protein sequence ID" value="KAJ7358470.1"/>
    <property type="molecule type" value="Genomic_DNA"/>
</dbReference>
<keyword evidence="2" id="KW-1185">Reference proteome</keyword>
<dbReference type="AlphaFoldDB" id="A0AAD7AH29"/>
<protein>
    <submittedName>
        <fullName evidence="1">Uncharacterized protein</fullName>
    </submittedName>
</protein>
<organism evidence="1 2">
    <name type="scientific">Mycena albidolilacea</name>
    <dbReference type="NCBI Taxonomy" id="1033008"/>
    <lineage>
        <taxon>Eukaryota</taxon>
        <taxon>Fungi</taxon>
        <taxon>Dikarya</taxon>
        <taxon>Basidiomycota</taxon>
        <taxon>Agaricomycotina</taxon>
        <taxon>Agaricomycetes</taxon>
        <taxon>Agaricomycetidae</taxon>
        <taxon>Agaricales</taxon>
        <taxon>Marasmiineae</taxon>
        <taxon>Mycenaceae</taxon>
        <taxon>Mycena</taxon>
    </lineage>
</organism>
<gene>
    <name evidence="1" type="ORF">DFH08DRAFT_953613</name>
</gene>
<comment type="caution">
    <text evidence="1">The sequence shown here is derived from an EMBL/GenBank/DDBJ whole genome shotgun (WGS) entry which is preliminary data.</text>
</comment>